<evidence type="ECO:0000313" key="2">
    <source>
        <dbReference type="EMBL" id="RXK39258.1"/>
    </source>
</evidence>
<protein>
    <submittedName>
        <fullName evidence="2">Uncharacterized protein</fullName>
    </submittedName>
</protein>
<dbReference type="AlphaFoldDB" id="A0A4Q1BN31"/>
<keyword evidence="3" id="KW-1185">Reference proteome</keyword>
<feature type="compositionally biased region" description="Basic and acidic residues" evidence="1">
    <location>
        <begin position="332"/>
        <end position="354"/>
    </location>
</feature>
<proteinExistence type="predicted"/>
<dbReference type="VEuPathDB" id="FungiDB:TREMEDRAFT_58713"/>
<dbReference type="GO" id="GO:0003729">
    <property type="term" value="F:mRNA binding"/>
    <property type="evidence" value="ECO:0007669"/>
    <property type="project" value="InterPro"/>
</dbReference>
<dbReference type="OrthoDB" id="422106at2759"/>
<accession>A0A4Q1BN31</accession>
<feature type="compositionally biased region" description="Basic and acidic residues" evidence="1">
    <location>
        <begin position="287"/>
        <end position="322"/>
    </location>
</feature>
<dbReference type="STRING" id="5217.A0A4Q1BN31"/>
<feature type="compositionally biased region" description="Basic and acidic residues" evidence="1">
    <location>
        <begin position="373"/>
        <end position="390"/>
    </location>
</feature>
<dbReference type="InterPro" id="IPR019416">
    <property type="entry name" value="NCBP3"/>
</dbReference>
<gene>
    <name evidence="2" type="ORF">M231_03478</name>
</gene>
<comment type="caution">
    <text evidence="2">The sequence shown here is derived from an EMBL/GenBank/DDBJ whole genome shotgun (WGS) entry which is preliminary data.</text>
</comment>
<sequence>MDYGLPYDGTPPPEDTPIIAGEPQGLDMALDDLPRQSKEIPEHVKSLMGRMSKGKVYLLDESPAIVHHTGDQRIRGDPKMAQLATQLDQHDPTSWLEAVTEGSPSPIRVNALFVSSELIKHLSTSKVFTWATGLGAGVMGIEWLNDTALLLVFPTPSAALLGLSLISKAGFDPAEGDDPLLERSAHSFPVSLLPISDLLTGEGKELIPTSTASGGEIRRKGRGAFSGSLQIDQTEEKSDEGFELAPGVDPLARVAIRYAVEDDKSLREKAKRSEWYARHGYDAGKETRTARDLGGKEEVTFSGRGGEDGREFAKRIGKERISSNRGKGRGRRTGDDLDRELDDMRRGETGRGEMMDIDMDVDESRQRRRRGNGRRDERGGRGRDDLDRGE</sequence>
<dbReference type="PANTHER" id="PTHR16291">
    <property type="entry name" value="NUCLEAR CAP-BINDING PROTEIN SUBUNIT 3"/>
    <property type="match status" value="1"/>
</dbReference>
<dbReference type="InParanoid" id="A0A4Q1BN31"/>
<evidence type="ECO:0000313" key="3">
    <source>
        <dbReference type="Proteomes" id="UP000289152"/>
    </source>
</evidence>
<reference evidence="2 3" key="1">
    <citation type="submission" date="2016-06" db="EMBL/GenBank/DDBJ databases">
        <title>Evolution of pathogenesis and genome organization in the Tremellales.</title>
        <authorList>
            <person name="Cuomo C."/>
            <person name="Litvintseva A."/>
            <person name="Heitman J."/>
            <person name="Chen Y."/>
            <person name="Sun S."/>
            <person name="Springer D."/>
            <person name="Dromer F."/>
            <person name="Young S."/>
            <person name="Zeng Q."/>
            <person name="Chapman S."/>
            <person name="Gujja S."/>
            <person name="Saif S."/>
            <person name="Birren B."/>
        </authorList>
    </citation>
    <scope>NUCLEOTIDE SEQUENCE [LARGE SCALE GENOMIC DNA]</scope>
    <source>
        <strain evidence="2 3">ATCC 28783</strain>
    </source>
</reference>
<evidence type="ECO:0000256" key="1">
    <source>
        <dbReference type="SAM" id="MobiDB-lite"/>
    </source>
</evidence>
<dbReference type="Proteomes" id="UP000289152">
    <property type="component" value="Unassembled WGS sequence"/>
</dbReference>
<dbReference type="GO" id="GO:0005634">
    <property type="term" value="C:nucleus"/>
    <property type="evidence" value="ECO:0007669"/>
    <property type="project" value="TreeGrafter"/>
</dbReference>
<organism evidence="2 3">
    <name type="scientific">Tremella mesenterica</name>
    <name type="common">Jelly fungus</name>
    <dbReference type="NCBI Taxonomy" id="5217"/>
    <lineage>
        <taxon>Eukaryota</taxon>
        <taxon>Fungi</taxon>
        <taxon>Dikarya</taxon>
        <taxon>Basidiomycota</taxon>
        <taxon>Agaricomycotina</taxon>
        <taxon>Tremellomycetes</taxon>
        <taxon>Tremellales</taxon>
        <taxon>Tremellaceae</taxon>
        <taxon>Tremella</taxon>
    </lineage>
</organism>
<dbReference type="PANTHER" id="PTHR16291:SF0">
    <property type="entry name" value="NUCLEAR CAP-BINDING PROTEIN SUBUNIT 3"/>
    <property type="match status" value="1"/>
</dbReference>
<name>A0A4Q1BN31_TREME</name>
<feature type="region of interest" description="Disordered" evidence="1">
    <location>
        <begin position="287"/>
        <end position="390"/>
    </location>
</feature>
<feature type="region of interest" description="Disordered" evidence="1">
    <location>
        <begin position="209"/>
        <end position="243"/>
    </location>
</feature>
<dbReference type="EMBL" id="SDIL01000034">
    <property type="protein sequence ID" value="RXK39258.1"/>
    <property type="molecule type" value="Genomic_DNA"/>
</dbReference>
<dbReference type="GO" id="GO:0000340">
    <property type="term" value="F:RNA 7-methylguanosine cap binding"/>
    <property type="evidence" value="ECO:0007669"/>
    <property type="project" value="InterPro"/>
</dbReference>